<dbReference type="Pfam" id="PF01850">
    <property type="entry name" value="PIN"/>
    <property type="match status" value="1"/>
</dbReference>
<evidence type="ECO:0000256" key="6">
    <source>
        <dbReference type="HAMAP-Rule" id="MF_00265"/>
    </source>
</evidence>
<feature type="domain" description="PIN" evidence="7">
    <location>
        <begin position="4"/>
        <end position="127"/>
    </location>
</feature>
<reference evidence="8 9" key="1">
    <citation type="submission" date="2024-02" db="EMBL/GenBank/DDBJ databases">
        <title>A novel Gemmatimonadota bacterium.</title>
        <authorList>
            <person name="Du Z.-J."/>
            <person name="Ye Y.-Q."/>
        </authorList>
    </citation>
    <scope>NUCLEOTIDE SEQUENCE [LARGE SCALE GENOMIC DNA]</scope>
    <source>
        <strain evidence="8 9">DH-20</strain>
    </source>
</reference>
<comment type="similarity">
    <text evidence="6">Belongs to the PINc/VapC protein family.</text>
</comment>
<dbReference type="PANTHER" id="PTHR35901">
    <property type="entry name" value="RIBONUCLEASE VAPC3"/>
    <property type="match status" value="1"/>
</dbReference>
<dbReference type="InterPro" id="IPR044153">
    <property type="entry name" value="PIN_Pae0151-like"/>
</dbReference>
<dbReference type="RefSeq" id="WP_405287375.1">
    <property type="nucleotide sequence ID" value="NZ_JBBHLI010000010.1"/>
</dbReference>
<feature type="binding site" evidence="6">
    <location>
        <position position="6"/>
    </location>
    <ligand>
        <name>Mg(2+)</name>
        <dbReference type="ChEBI" id="CHEBI:18420"/>
    </ligand>
</feature>
<evidence type="ECO:0000256" key="2">
    <source>
        <dbReference type="ARBA" id="ARBA00022722"/>
    </source>
</evidence>
<evidence type="ECO:0000256" key="5">
    <source>
        <dbReference type="ARBA" id="ARBA00022842"/>
    </source>
</evidence>
<dbReference type="HAMAP" id="MF_00265">
    <property type="entry name" value="VapC_Nob1"/>
    <property type="match status" value="1"/>
</dbReference>
<proteinExistence type="inferred from homology"/>
<sequence length="136" mass="15064">MNFVLDASVTLAWAFEDERDSRAERVLDRVSGSEAIVPSIWPLEIANALLVAERRRRIKPQDANRLTHLLLALPIVVDPVERRRPMEAVRRLARTHALSSYDASYLELALRLGIPIATLDTRLAAAAQAAGAEPFG</sequence>
<dbReference type="SUPFAM" id="SSF88723">
    <property type="entry name" value="PIN domain-like"/>
    <property type="match status" value="1"/>
</dbReference>
<evidence type="ECO:0000256" key="1">
    <source>
        <dbReference type="ARBA" id="ARBA00022649"/>
    </source>
</evidence>
<dbReference type="EC" id="3.1.-.-" evidence="6"/>
<name>A0ABU9EC77_9BACT</name>
<evidence type="ECO:0000259" key="7">
    <source>
        <dbReference type="Pfam" id="PF01850"/>
    </source>
</evidence>
<keyword evidence="6" id="KW-0800">Toxin</keyword>
<keyword evidence="9" id="KW-1185">Reference proteome</keyword>
<keyword evidence="3 6" id="KW-0479">Metal-binding</keyword>
<comment type="function">
    <text evidence="6">Toxic component of a toxin-antitoxin (TA) system. An RNase.</text>
</comment>
<keyword evidence="2 6" id="KW-0540">Nuclease</keyword>
<keyword evidence="1 6" id="KW-1277">Toxin-antitoxin system</keyword>
<organism evidence="8 9">
    <name type="scientific">Gaopeijia maritima</name>
    <dbReference type="NCBI Taxonomy" id="3119007"/>
    <lineage>
        <taxon>Bacteria</taxon>
        <taxon>Pseudomonadati</taxon>
        <taxon>Gemmatimonadota</taxon>
        <taxon>Longimicrobiia</taxon>
        <taxon>Gaopeijiales</taxon>
        <taxon>Gaopeijiaceae</taxon>
        <taxon>Gaopeijia</taxon>
    </lineage>
</organism>
<evidence type="ECO:0000313" key="8">
    <source>
        <dbReference type="EMBL" id="MEK9502349.1"/>
    </source>
</evidence>
<dbReference type="PANTHER" id="PTHR35901:SF1">
    <property type="entry name" value="EXONUCLEASE VAPC9"/>
    <property type="match status" value="1"/>
</dbReference>
<dbReference type="Proteomes" id="UP001484239">
    <property type="component" value="Unassembled WGS sequence"/>
</dbReference>
<dbReference type="EMBL" id="JBBHLI010000010">
    <property type="protein sequence ID" value="MEK9502349.1"/>
    <property type="molecule type" value="Genomic_DNA"/>
</dbReference>
<dbReference type="InterPro" id="IPR051619">
    <property type="entry name" value="TypeII_TA_RNase_PINc/VapC"/>
</dbReference>
<keyword evidence="5 6" id="KW-0460">Magnesium</keyword>
<evidence type="ECO:0000256" key="3">
    <source>
        <dbReference type="ARBA" id="ARBA00022723"/>
    </source>
</evidence>
<dbReference type="Gene3D" id="3.40.50.1010">
    <property type="entry name" value="5'-nuclease"/>
    <property type="match status" value="1"/>
</dbReference>
<accession>A0ABU9EC77</accession>
<dbReference type="InterPro" id="IPR022907">
    <property type="entry name" value="VapC_family"/>
</dbReference>
<comment type="cofactor">
    <cofactor evidence="6">
        <name>Mg(2+)</name>
        <dbReference type="ChEBI" id="CHEBI:18420"/>
    </cofactor>
</comment>
<feature type="binding site" evidence="6">
    <location>
        <position position="102"/>
    </location>
    <ligand>
        <name>Mg(2+)</name>
        <dbReference type="ChEBI" id="CHEBI:18420"/>
    </ligand>
</feature>
<comment type="caution">
    <text evidence="8">The sequence shown here is derived from an EMBL/GenBank/DDBJ whole genome shotgun (WGS) entry which is preliminary data.</text>
</comment>
<evidence type="ECO:0000256" key="4">
    <source>
        <dbReference type="ARBA" id="ARBA00022801"/>
    </source>
</evidence>
<gene>
    <name evidence="6" type="primary">vapC</name>
    <name evidence="8" type="ORF">WI372_15250</name>
</gene>
<dbReference type="CDD" id="cd09873">
    <property type="entry name" value="PIN_Pae0151-like"/>
    <property type="match status" value="1"/>
</dbReference>
<dbReference type="InterPro" id="IPR002716">
    <property type="entry name" value="PIN_dom"/>
</dbReference>
<dbReference type="InterPro" id="IPR029060">
    <property type="entry name" value="PIN-like_dom_sf"/>
</dbReference>
<evidence type="ECO:0000313" key="9">
    <source>
        <dbReference type="Proteomes" id="UP001484239"/>
    </source>
</evidence>
<keyword evidence="4 6" id="KW-0378">Hydrolase</keyword>
<protein>
    <recommendedName>
        <fullName evidence="6">Ribonuclease VapC</fullName>
        <shortName evidence="6">RNase VapC</shortName>
        <ecNumber evidence="6">3.1.-.-</ecNumber>
    </recommendedName>
    <alternativeName>
        <fullName evidence="6">Toxin VapC</fullName>
    </alternativeName>
</protein>